<dbReference type="InterPro" id="IPR012495">
    <property type="entry name" value="TadE-like_dom"/>
</dbReference>
<comment type="caution">
    <text evidence="3">The sequence shown here is derived from an EMBL/GenBank/DDBJ whole genome shotgun (WGS) entry which is preliminary data.</text>
</comment>
<evidence type="ECO:0000313" key="3">
    <source>
        <dbReference type="EMBL" id="GGG76576.1"/>
    </source>
</evidence>
<proteinExistence type="predicted"/>
<evidence type="ECO:0000313" key="4">
    <source>
        <dbReference type="Proteomes" id="UP000600247"/>
    </source>
</evidence>
<evidence type="ECO:0000256" key="1">
    <source>
        <dbReference type="SAM" id="Phobius"/>
    </source>
</evidence>
<reference evidence="3 4" key="1">
    <citation type="journal article" date="2014" name="Int. J. Syst. Evol. Microbiol.">
        <title>Complete genome sequence of Corynebacterium casei LMG S-19264T (=DSM 44701T), isolated from a smear-ripened cheese.</title>
        <authorList>
            <consortium name="US DOE Joint Genome Institute (JGI-PGF)"/>
            <person name="Walter F."/>
            <person name="Albersmeier A."/>
            <person name="Kalinowski J."/>
            <person name="Ruckert C."/>
        </authorList>
    </citation>
    <scope>NUCLEOTIDE SEQUENCE [LARGE SCALE GENOMIC DNA]</scope>
    <source>
        <strain evidence="3 4">CGMCC 1.15286</strain>
    </source>
</reference>
<organism evidence="3 4">
    <name type="scientific">Paenibacillus radicis</name>
    <name type="common">ex Gao et al. 2016</name>
    <dbReference type="NCBI Taxonomy" id="1737354"/>
    <lineage>
        <taxon>Bacteria</taxon>
        <taxon>Bacillati</taxon>
        <taxon>Bacillota</taxon>
        <taxon>Bacilli</taxon>
        <taxon>Bacillales</taxon>
        <taxon>Paenibacillaceae</taxon>
        <taxon>Paenibacillus</taxon>
    </lineage>
</organism>
<keyword evidence="4" id="KW-1185">Reference proteome</keyword>
<dbReference type="EMBL" id="BMHY01000007">
    <property type="protein sequence ID" value="GGG76576.1"/>
    <property type="molecule type" value="Genomic_DNA"/>
</dbReference>
<dbReference type="AlphaFoldDB" id="A0A917HEE1"/>
<protein>
    <recommendedName>
        <fullName evidence="2">TadE-like domain-containing protein</fullName>
    </recommendedName>
</protein>
<keyword evidence="1" id="KW-0812">Transmembrane</keyword>
<keyword evidence="1" id="KW-0472">Membrane</keyword>
<dbReference type="RefSeq" id="WP_188890617.1">
    <property type="nucleotide sequence ID" value="NZ_BMHY01000007.1"/>
</dbReference>
<feature type="transmembrane region" description="Helical" evidence="1">
    <location>
        <begin position="30"/>
        <end position="50"/>
    </location>
</feature>
<sequence>MSKLIKSSTRSVWLRQLCCERGSFTLESAIVFPVLLVMVLIFILFAVYLYQQTMVYYTASVTAERTAYSWDNSNRNTRSGIVEGDAYDGLYWRVAEDQALQSLFGLSTGTAPDEVTLQLPSTGERESMKLAARKLAGGSSWLGEGKLARFQGSIAYERGLLKREVKVSLKQPISLVPLEKMLGRTEPRAVANASIVDPVEFIRTVDLVRYYTEKFSSVWGGNEKAGAAKTLGKYSGQAN</sequence>
<dbReference type="Pfam" id="PF07811">
    <property type="entry name" value="TadE"/>
    <property type="match status" value="1"/>
</dbReference>
<keyword evidence="1" id="KW-1133">Transmembrane helix</keyword>
<accession>A0A917HEE1</accession>
<gene>
    <name evidence="3" type="ORF">GCM10010918_36380</name>
</gene>
<name>A0A917HEE1_9BACL</name>
<dbReference type="Proteomes" id="UP000600247">
    <property type="component" value="Unassembled WGS sequence"/>
</dbReference>
<feature type="domain" description="TadE-like" evidence="2">
    <location>
        <begin position="22"/>
        <end position="63"/>
    </location>
</feature>
<evidence type="ECO:0000259" key="2">
    <source>
        <dbReference type="Pfam" id="PF07811"/>
    </source>
</evidence>